<keyword evidence="5" id="KW-0999">Mitochondrion inner membrane</keyword>
<protein>
    <recommendedName>
        <fullName evidence="10">Ubiquinol-cytochrome C reductase hinge domain-containing protein</fullName>
    </recommendedName>
</protein>
<accession>A0A0C3QPW0</accession>
<evidence type="ECO:0000256" key="6">
    <source>
        <dbReference type="ARBA" id="ARBA00022982"/>
    </source>
</evidence>
<dbReference type="GO" id="GO:0005743">
    <property type="term" value="C:mitochondrial inner membrane"/>
    <property type="evidence" value="ECO:0007669"/>
    <property type="project" value="UniProtKB-SubCell"/>
</dbReference>
<reference evidence="12" key="2">
    <citation type="submission" date="2015-01" db="EMBL/GenBank/DDBJ databases">
        <title>Evolutionary Origins and Diversification of the Mycorrhizal Mutualists.</title>
        <authorList>
            <consortium name="DOE Joint Genome Institute"/>
            <consortium name="Mycorrhizal Genomics Consortium"/>
            <person name="Kohler A."/>
            <person name="Kuo A."/>
            <person name="Nagy L.G."/>
            <person name="Floudas D."/>
            <person name="Copeland A."/>
            <person name="Barry K.W."/>
            <person name="Cichocki N."/>
            <person name="Veneault-Fourrey C."/>
            <person name="LaButti K."/>
            <person name="Lindquist E.A."/>
            <person name="Lipzen A."/>
            <person name="Lundell T."/>
            <person name="Morin E."/>
            <person name="Murat C."/>
            <person name="Riley R."/>
            <person name="Ohm R."/>
            <person name="Sun H."/>
            <person name="Tunlid A."/>
            <person name="Henrissat B."/>
            <person name="Grigoriev I.V."/>
            <person name="Hibbett D.S."/>
            <person name="Martin F."/>
        </authorList>
    </citation>
    <scope>NUCLEOTIDE SEQUENCE [LARGE SCALE GENOMIC DNA]</scope>
    <source>
        <strain evidence="12">MUT 4182</strain>
    </source>
</reference>
<dbReference type="Pfam" id="PF02320">
    <property type="entry name" value="UCR_hinge"/>
    <property type="match status" value="1"/>
</dbReference>
<comment type="subcellular location">
    <subcellularLocation>
        <location evidence="1">Mitochondrion inner membrane</location>
    </subcellularLocation>
</comment>
<evidence type="ECO:0000256" key="3">
    <source>
        <dbReference type="ARBA" id="ARBA00022448"/>
    </source>
</evidence>
<feature type="compositionally biased region" description="Basic and acidic residues" evidence="9">
    <location>
        <begin position="27"/>
        <end position="42"/>
    </location>
</feature>
<evidence type="ECO:0000256" key="5">
    <source>
        <dbReference type="ARBA" id="ARBA00022792"/>
    </source>
</evidence>
<evidence type="ECO:0000259" key="10">
    <source>
        <dbReference type="Pfam" id="PF02320"/>
    </source>
</evidence>
<dbReference type="InterPro" id="IPR023184">
    <property type="entry name" value="Ubol_cytC_Rdtase_hinge_dom"/>
</dbReference>
<dbReference type="Proteomes" id="UP000054248">
    <property type="component" value="Unassembled WGS sequence"/>
</dbReference>
<keyword evidence="6" id="KW-0249">Electron transport</keyword>
<evidence type="ECO:0000256" key="8">
    <source>
        <dbReference type="ARBA" id="ARBA00023136"/>
    </source>
</evidence>
<comment type="similarity">
    <text evidence="2">Belongs to the UQCRH/QCR6 family.</text>
</comment>
<keyword evidence="12" id="KW-1185">Reference proteome</keyword>
<feature type="region of interest" description="Disordered" evidence="9">
    <location>
        <begin position="1"/>
        <end position="62"/>
    </location>
</feature>
<keyword evidence="4" id="KW-0679">Respiratory chain</keyword>
<dbReference type="HOGENOM" id="CLU_115913_1_1_1"/>
<dbReference type="SUPFAM" id="SSF81531">
    <property type="entry name" value="Non-heme 11 kDa protein of cytochrome bc1 complex (Ubiquinol-cytochrome c reductase)"/>
    <property type="match status" value="1"/>
</dbReference>
<sequence length="107" mass="12141">MTWFTSFFNPVQCEEAHQPESAVAATHAEDKHEAEETPKTEDKEEEEEAPAEEEEEEEPEDALPAIREECKASKNCVQLTKHFEHCEEKVNAGKGFKGEDCVEELCT</sequence>
<evidence type="ECO:0000256" key="9">
    <source>
        <dbReference type="SAM" id="MobiDB-lite"/>
    </source>
</evidence>
<feature type="compositionally biased region" description="Acidic residues" evidence="9">
    <location>
        <begin position="43"/>
        <end position="61"/>
    </location>
</feature>
<keyword evidence="8" id="KW-0472">Membrane</keyword>
<evidence type="ECO:0000256" key="1">
    <source>
        <dbReference type="ARBA" id="ARBA00004273"/>
    </source>
</evidence>
<name>A0A0C3QPW0_9AGAM</name>
<evidence type="ECO:0000256" key="4">
    <source>
        <dbReference type="ARBA" id="ARBA00022660"/>
    </source>
</evidence>
<gene>
    <name evidence="11" type="ORF">M407DRAFT_5617</name>
</gene>
<feature type="domain" description="Ubiquinol-cytochrome C reductase hinge" evidence="10">
    <location>
        <begin position="61"/>
        <end position="106"/>
    </location>
</feature>
<dbReference type="Gene3D" id="1.10.287.20">
    <property type="entry name" value="Ubiquinol-cytochrome C reductase hinge domain"/>
    <property type="match status" value="1"/>
</dbReference>
<reference evidence="11 12" key="1">
    <citation type="submission" date="2014-04" db="EMBL/GenBank/DDBJ databases">
        <authorList>
            <consortium name="DOE Joint Genome Institute"/>
            <person name="Kuo A."/>
            <person name="Girlanda M."/>
            <person name="Perotto S."/>
            <person name="Kohler A."/>
            <person name="Nagy L.G."/>
            <person name="Floudas D."/>
            <person name="Copeland A."/>
            <person name="Barry K.W."/>
            <person name="Cichocki N."/>
            <person name="Veneault-Fourrey C."/>
            <person name="LaButti K."/>
            <person name="Lindquist E.A."/>
            <person name="Lipzen A."/>
            <person name="Lundell T."/>
            <person name="Morin E."/>
            <person name="Murat C."/>
            <person name="Sun H."/>
            <person name="Tunlid A."/>
            <person name="Henrissat B."/>
            <person name="Grigoriev I.V."/>
            <person name="Hibbett D.S."/>
            <person name="Martin F."/>
            <person name="Nordberg H.P."/>
            <person name="Cantor M.N."/>
            <person name="Hua S.X."/>
        </authorList>
    </citation>
    <scope>NUCLEOTIDE SEQUENCE [LARGE SCALE GENOMIC DNA]</scope>
    <source>
        <strain evidence="11 12">MUT 4182</strain>
    </source>
</reference>
<dbReference type="InterPro" id="IPR036811">
    <property type="entry name" value="Ubol_cytC_Rdtase_hinge_dom_sf"/>
</dbReference>
<organism evidence="11 12">
    <name type="scientific">Tulasnella calospora MUT 4182</name>
    <dbReference type="NCBI Taxonomy" id="1051891"/>
    <lineage>
        <taxon>Eukaryota</taxon>
        <taxon>Fungi</taxon>
        <taxon>Dikarya</taxon>
        <taxon>Basidiomycota</taxon>
        <taxon>Agaricomycotina</taxon>
        <taxon>Agaricomycetes</taxon>
        <taxon>Cantharellales</taxon>
        <taxon>Tulasnellaceae</taxon>
        <taxon>Tulasnella</taxon>
    </lineage>
</organism>
<dbReference type="AlphaFoldDB" id="A0A0C3QPW0"/>
<keyword evidence="7" id="KW-0496">Mitochondrion</keyword>
<evidence type="ECO:0000313" key="11">
    <source>
        <dbReference type="EMBL" id="KIO30396.1"/>
    </source>
</evidence>
<evidence type="ECO:0000313" key="12">
    <source>
        <dbReference type="Proteomes" id="UP000054248"/>
    </source>
</evidence>
<keyword evidence="3" id="KW-0813">Transport</keyword>
<evidence type="ECO:0000256" key="7">
    <source>
        <dbReference type="ARBA" id="ARBA00023128"/>
    </source>
</evidence>
<dbReference type="EMBL" id="KN822972">
    <property type="protein sequence ID" value="KIO30396.1"/>
    <property type="molecule type" value="Genomic_DNA"/>
</dbReference>
<evidence type="ECO:0000256" key="2">
    <source>
        <dbReference type="ARBA" id="ARBA00006498"/>
    </source>
</evidence>
<dbReference type="OrthoDB" id="405848at2759"/>
<proteinExistence type="inferred from homology"/>
<dbReference type="STRING" id="1051891.A0A0C3QPW0"/>